<evidence type="ECO:0000313" key="2">
    <source>
        <dbReference type="EMBL" id="MDK9362294.1"/>
    </source>
</evidence>
<protein>
    <submittedName>
        <fullName evidence="2">EpsG family protein</fullName>
    </submittedName>
</protein>
<accession>A0AAP4D159</accession>
<evidence type="ECO:0000313" key="3">
    <source>
        <dbReference type="Proteomes" id="UP001223214"/>
    </source>
</evidence>
<dbReference type="EMBL" id="JASSOM010000006">
    <property type="protein sequence ID" value="MDK9362294.1"/>
    <property type="molecule type" value="Genomic_DNA"/>
</dbReference>
<dbReference type="InterPro" id="IPR049458">
    <property type="entry name" value="EpsG-like"/>
</dbReference>
<comment type="caution">
    <text evidence="2">The sequence shown here is derived from an EMBL/GenBank/DDBJ whole genome shotgun (WGS) entry which is preliminary data.</text>
</comment>
<feature type="transmembrane region" description="Helical" evidence="1">
    <location>
        <begin position="179"/>
        <end position="199"/>
    </location>
</feature>
<dbReference type="Proteomes" id="UP001223214">
    <property type="component" value="Unassembled WGS sequence"/>
</dbReference>
<reference evidence="2 3" key="1">
    <citation type="submission" date="2023-06" db="EMBL/GenBank/DDBJ databases">
        <title>Identification and characterization of antibiotic-resistant Gram-negative bacteria.</title>
        <authorList>
            <person name="Cho G.-S."/>
            <person name="Lee J."/>
            <person name="Tai E."/>
            <person name="Jeong S."/>
            <person name="Kim I."/>
            <person name="Kim B.-E."/>
            <person name="Jeong M.-I."/>
            <person name="Oh K.-K."/>
            <person name="Franz C.M.A.P."/>
        </authorList>
    </citation>
    <scope>NUCLEOTIDE SEQUENCE [LARGE SCALE GENOMIC DNA]</scope>
    <source>
        <strain evidence="2 3">V106_12</strain>
    </source>
</reference>
<proteinExistence type="predicted"/>
<dbReference type="RefSeq" id="WP_285149367.1">
    <property type="nucleotide sequence ID" value="NZ_JASSOM010000006.1"/>
</dbReference>
<organism evidence="2 3">
    <name type="scientific">Lelliottia wanjuensis</name>
    <dbReference type="NCBI Taxonomy" id="3050585"/>
    <lineage>
        <taxon>Bacteria</taxon>
        <taxon>Pseudomonadati</taxon>
        <taxon>Pseudomonadota</taxon>
        <taxon>Gammaproteobacteria</taxon>
        <taxon>Enterobacterales</taxon>
        <taxon>Enterobacteriaceae</taxon>
        <taxon>Lelliottia</taxon>
    </lineage>
</organism>
<feature type="transmembrane region" description="Helical" evidence="1">
    <location>
        <begin position="75"/>
        <end position="93"/>
    </location>
</feature>
<keyword evidence="1" id="KW-0472">Membrane</keyword>
<keyword evidence="1" id="KW-0812">Transmembrane</keyword>
<feature type="transmembrane region" description="Helical" evidence="1">
    <location>
        <begin position="7"/>
        <end position="29"/>
    </location>
</feature>
<feature type="transmembrane region" description="Helical" evidence="1">
    <location>
        <begin position="219"/>
        <end position="238"/>
    </location>
</feature>
<feature type="transmembrane region" description="Helical" evidence="1">
    <location>
        <begin position="297"/>
        <end position="315"/>
    </location>
</feature>
<gene>
    <name evidence="2" type="ORF">QQF32_03640</name>
</gene>
<dbReference type="Pfam" id="PF14897">
    <property type="entry name" value="EpsG"/>
    <property type="match status" value="1"/>
</dbReference>
<feature type="transmembrane region" description="Helical" evidence="1">
    <location>
        <begin position="141"/>
        <end position="167"/>
    </location>
</feature>
<evidence type="ECO:0000256" key="1">
    <source>
        <dbReference type="SAM" id="Phobius"/>
    </source>
</evidence>
<name>A0AAP4D159_9ENTR</name>
<keyword evidence="3" id="KW-1185">Reference proteome</keyword>
<keyword evidence="1" id="KW-1133">Transmembrane helix</keyword>
<sequence>MKLSIKYFNLYLIFVFITAISFFFGLRLLGQDSDFLSYSTFYDSISNDFSFSDTRFEYGFVLLNLLFKNVFNADIHVMLVALAFISLAIKEFLFIKGNNAIIITILYLLGMGLLHEMTQIRVAIAISFVLLSFYYKSMNKLYISYAIFLCSIMFHYSMAFFVMGLIIPNSWFLMNKLKIPMIFIYAIIAAITLYVIQGILVSNINIISLYASRADNESFNFASVRFIGLAFPLLIGVFSFNELNIFQKRCFIISLAAYAVSIPASLIPTVASRIFELGWVCFYFWVPGILSKRRKYTALFFLALVSLYFAIRNVYLEPIFGMQ</sequence>
<feature type="transmembrane region" description="Helical" evidence="1">
    <location>
        <begin position="250"/>
        <end position="267"/>
    </location>
</feature>
<feature type="transmembrane region" description="Helical" evidence="1">
    <location>
        <begin position="105"/>
        <end position="135"/>
    </location>
</feature>
<dbReference type="AlphaFoldDB" id="A0AAP4D159"/>